<protein>
    <submittedName>
        <fullName evidence="3">Uncharacterized protein</fullName>
    </submittedName>
</protein>
<reference evidence="3 4" key="1">
    <citation type="journal article" date="2014" name="Genome Biol. Evol.">
        <title>The secreted proteins of Achlya hypogyna and Thraustotheca clavata identify the ancestral oomycete secretome and reveal gene acquisitions by horizontal gene transfer.</title>
        <authorList>
            <person name="Misner I."/>
            <person name="Blouin N."/>
            <person name="Leonard G."/>
            <person name="Richards T.A."/>
            <person name="Lane C.E."/>
        </authorList>
    </citation>
    <scope>NUCLEOTIDE SEQUENCE [LARGE SCALE GENOMIC DNA]</scope>
    <source>
        <strain evidence="3 4">ATCC 34112</strain>
    </source>
</reference>
<feature type="transmembrane region" description="Helical" evidence="2">
    <location>
        <begin position="746"/>
        <end position="766"/>
    </location>
</feature>
<comment type="caution">
    <text evidence="3">The sequence shown here is derived from an EMBL/GenBank/DDBJ whole genome shotgun (WGS) entry which is preliminary data.</text>
</comment>
<feature type="transmembrane region" description="Helical" evidence="2">
    <location>
        <begin position="285"/>
        <end position="305"/>
    </location>
</feature>
<dbReference type="InterPro" id="IPR024862">
    <property type="entry name" value="TRPV"/>
</dbReference>
<feature type="transmembrane region" description="Helical" evidence="2">
    <location>
        <begin position="73"/>
        <end position="93"/>
    </location>
</feature>
<feature type="transmembrane region" description="Helical" evidence="2">
    <location>
        <begin position="691"/>
        <end position="710"/>
    </location>
</feature>
<proteinExistence type="predicted"/>
<dbReference type="GO" id="GO:0098703">
    <property type="term" value="P:calcium ion import across plasma membrane"/>
    <property type="evidence" value="ECO:0007669"/>
    <property type="project" value="TreeGrafter"/>
</dbReference>
<name>A0A1V9ZW31_9STRA</name>
<evidence type="ECO:0000256" key="2">
    <source>
        <dbReference type="SAM" id="Phobius"/>
    </source>
</evidence>
<feature type="transmembrane region" description="Helical" evidence="2">
    <location>
        <begin position="973"/>
        <end position="993"/>
    </location>
</feature>
<feature type="transmembrane region" description="Helical" evidence="2">
    <location>
        <begin position="831"/>
        <end position="853"/>
    </location>
</feature>
<feature type="transmembrane region" description="Helical" evidence="2">
    <location>
        <begin position="399"/>
        <end position="421"/>
    </location>
</feature>
<feature type="transmembrane region" description="Helical" evidence="2">
    <location>
        <begin position="143"/>
        <end position="167"/>
    </location>
</feature>
<feature type="transmembrane region" description="Helical" evidence="2">
    <location>
        <begin position="33"/>
        <end position="53"/>
    </location>
</feature>
<feature type="transmembrane region" description="Helical" evidence="2">
    <location>
        <begin position="947"/>
        <end position="967"/>
    </location>
</feature>
<feature type="transmembrane region" description="Helical" evidence="2">
    <location>
        <begin position="1087"/>
        <end position="1107"/>
    </location>
</feature>
<keyword evidence="2" id="KW-1133">Transmembrane helix</keyword>
<feature type="transmembrane region" description="Helical" evidence="2">
    <location>
        <begin position="1013"/>
        <end position="1035"/>
    </location>
</feature>
<keyword evidence="4" id="KW-1185">Reference proteome</keyword>
<feature type="transmembrane region" description="Helical" evidence="2">
    <location>
        <begin position="865"/>
        <end position="890"/>
    </location>
</feature>
<dbReference type="PANTHER" id="PTHR10582">
    <property type="entry name" value="TRANSIENT RECEPTOR POTENTIAL ION CHANNEL PROTEIN"/>
    <property type="match status" value="1"/>
</dbReference>
<sequence>MDDKLKLLQHPIMKRVIDIKWELFGAKEYFKQLLLYILMLMAMTNAISSIHRVEALNSANSTFTDIEKATTFMLKYGVWIFTICFCAIGIFYLRDLEHDKFLKKTQEIYKDTKCKTEADKTNFVMPQPIPEISVFKAEVRSKLFYHTLFFSIVASVIVFCVLVFGVLPHHPKLIVYMHAIITWAILFLCTIYFIAQETKELIGEDPWIRGVWEQKKSERKFFAMIITLLYMALVFPVNAIVKPEYRKYFASFTNLLQIATYYTILFPFTALHILQLFGHNYYQQVYFYCGAGCTISLWMLSLQFLEVHWTSGYLLPIIKDVLRDVKDFFIFYFVFQCGLTCAYYFLFQKGNEDYTTIWSSFYSTFFVMFGENNVSGLIASSSDVNSADILSVPMTNLALILRMFHAGVMVVLLLNLLLAMVNKTVDRNWEKLQSRTLASYARAMLRLEKMVGGTNANTEEGEMFTPMYGDRDDKSTESPFYVIWAALRFKDLKHNPIFQELVAKEELLPNYLQDEDTSNPHCELQEEIKNLEKINDDLEEDDDGMSAWENAYHNGHLDCASIIRKEAYYRASNKDHPFREHIRAKIAEIIKKKQETKGFDANLFRQIIKNEPDKAKEYLNLFYEEENVYFHKFIDMQKIFGVESVVKSPLAAILKESIIPSQRDKRLECLNHPVMKRVLDIKWELFAARKYYQQLLLYSVMLMAMSNVVLSEEMHLNVSNFYNGANKTSDAWIKDFKKHVWLPNSFVVWIFTIFVCISGTFHLTRLDPIRFVKLTRAMHYIYKVKPGQNWLSHIVHKYWLIISSIYAPGRFTKKHNTKTTFPQVEVYKQCALHWLTVQIFVLPCCLIIPLYIFLQFYLPTHNFDLVLLIVYYNKIFTSLLLALCAVYFLVQEGFEAIGENPEIYQDLKNFQTVKSFSTIIYCIYFFLTPWMPAHRKYFTSFTNMFQIFTYLIIIIPFSITTWFNFKFDEDKNIFFMTGAVCTINLWMILLEFLEVNKTAGYLLPTIREVLGDIWDCLVFYAVFQCGLTCAFYFIFQQHSDAYGSVWKSFCSTYFVLFGENGVDSFSNDGDDSDDDPGLRMHFGLCLRMFHCVVMVVLLMNLLVAIMNKTVDRNWEMMQSRALTSYARAILRIEKILSFDEEVLKTMTSGKELNGCTHNGVPSRHGEEKPLLDKTQECQCKHPIFSELVSKLELEEEGFKSVNEPDDHVVALNVVKHLIKEKIPAMKGVLTALNESVGEKWEKSNWLPLANYVIKDVWDFFIFYGVFQCGLTITKAMTDFVWVLRMFHCAGIGYFSDQPAYCNDEQGCRS</sequence>
<dbReference type="EMBL" id="JNBS01001192">
    <property type="protein sequence ID" value="OQS02207.1"/>
    <property type="molecule type" value="Genomic_DNA"/>
</dbReference>
<dbReference type="OrthoDB" id="46988at2759"/>
<evidence type="ECO:0000256" key="1">
    <source>
        <dbReference type="ARBA" id="ARBA00022737"/>
    </source>
</evidence>
<organism evidence="3 4">
    <name type="scientific">Thraustotheca clavata</name>
    <dbReference type="NCBI Taxonomy" id="74557"/>
    <lineage>
        <taxon>Eukaryota</taxon>
        <taxon>Sar</taxon>
        <taxon>Stramenopiles</taxon>
        <taxon>Oomycota</taxon>
        <taxon>Saprolegniomycetes</taxon>
        <taxon>Saprolegniales</taxon>
        <taxon>Achlyaceae</taxon>
        <taxon>Thraustotheca</taxon>
    </lineage>
</organism>
<dbReference type="GO" id="GO:0005886">
    <property type="term" value="C:plasma membrane"/>
    <property type="evidence" value="ECO:0007669"/>
    <property type="project" value="TreeGrafter"/>
</dbReference>
<accession>A0A1V9ZW31</accession>
<evidence type="ECO:0000313" key="4">
    <source>
        <dbReference type="Proteomes" id="UP000243217"/>
    </source>
</evidence>
<keyword evidence="2" id="KW-0812">Transmembrane</keyword>
<evidence type="ECO:0000313" key="3">
    <source>
        <dbReference type="EMBL" id="OQS02207.1"/>
    </source>
</evidence>
<dbReference type="PANTHER" id="PTHR10582:SF2">
    <property type="entry name" value="INACTIVE"/>
    <property type="match status" value="1"/>
</dbReference>
<dbReference type="Proteomes" id="UP000243217">
    <property type="component" value="Unassembled WGS sequence"/>
</dbReference>
<feature type="transmembrane region" description="Helical" evidence="2">
    <location>
        <begin position="329"/>
        <end position="347"/>
    </location>
</feature>
<gene>
    <name evidence="3" type="ORF">THRCLA_21481</name>
</gene>
<keyword evidence="1" id="KW-0677">Repeat</keyword>
<keyword evidence="2" id="KW-0472">Membrane</keyword>
<feature type="non-terminal residue" evidence="3">
    <location>
        <position position="1309"/>
    </location>
</feature>
<feature type="transmembrane region" description="Helical" evidence="2">
    <location>
        <begin position="173"/>
        <end position="195"/>
    </location>
</feature>
<feature type="transmembrane region" description="Helical" evidence="2">
    <location>
        <begin position="221"/>
        <end position="241"/>
    </location>
</feature>
<dbReference type="GO" id="GO:0005216">
    <property type="term" value="F:monoatomic ion channel activity"/>
    <property type="evidence" value="ECO:0007669"/>
    <property type="project" value="InterPro"/>
</dbReference>